<dbReference type="InterPro" id="IPR051634">
    <property type="entry name" value="Extended_Synaptotagmin"/>
</dbReference>
<evidence type="ECO:0000256" key="1">
    <source>
        <dbReference type="ARBA" id="ARBA00004202"/>
    </source>
</evidence>
<dbReference type="GO" id="GO:0005886">
    <property type="term" value="C:plasma membrane"/>
    <property type="evidence" value="ECO:0007669"/>
    <property type="project" value="UniProtKB-SubCell"/>
</dbReference>
<evidence type="ECO:0000256" key="8">
    <source>
        <dbReference type="ARBA" id="ARBA00022737"/>
    </source>
</evidence>
<feature type="transmembrane region" description="Helical" evidence="15">
    <location>
        <begin position="6"/>
        <end position="23"/>
    </location>
</feature>
<evidence type="ECO:0000313" key="18">
    <source>
        <dbReference type="Proteomes" id="UP000887566"/>
    </source>
</evidence>
<dbReference type="PROSITE" id="PS51847">
    <property type="entry name" value="SMP"/>
    <property type="match status" value="1"/>
</dbReference>
<dbReference type="InterPro" id="IPR031468">
    <property type="entry name" value="SMP_LBD"/>
</dbReference>
<dbReference type="FunFam" id="2.60.40.150:FF:000025">
    <property type="entry name" value="Extended synaptotagmin 2"/>
    <property type="match status" value="1"/>
</dbReference>
<dbReference type="GO" id="GO:0008429">
    <property type="term" value="F:phosphatidylethanolamine binding"/>
    <property type="evidence" value="ECO:0007669"/>
    <property type="project" value="TreeGrafter"/>
</dbReference>
<name>A0A914V4A8_9BILA</name>
<keyword evidence="9" id="KW-0256">Endoplasmic reticulum</keyword>
<evidence type="ECO:0000256" key="2">
    <source>
        <dbReference type="ARBA" id="ARBA00004477"/>
    </source>
</evidence>
<evidence type="ECO:0000256" key="6">
    <source>
        <dbReference type="ARBA" id="ARBA00022692"/>
    </source>
</evidence>
<evidence type="ECO:0000256" key="5">
    <source>
        <dbReference type="ARBA" id="ARBA00022475"/>
    </source>
</evidence>
<dbReference type="AlphaFoldDB" id="A0A914V4A8"/>
<sequence length="788" mass="89260">MAVTSYLVPLIGGAMLMATCYMLGRFNYSVAWIVILVGLNFLKSTMWRAREQRLMALRQAATQEKEVILAQLQDLPAWVQFPDTERVEWINKVILQLWPYVGEYTKVFLREVIEPQVRAQMPGPLKSFKFLQMDMGDIPCRVGGIKVYTHNVGRDRIIVDMDVGYAGDCEFTVGVAGFKGGLNEMVFSGKLRAVLKPLLPYPPMVGGVSAFFLENPKIDFNLTGMGEMVELPGLLTAIRSIINQQVANICVLPNEIVIPLAPNVDVTKLYFPEPDGVIRIHIVEAKNLENRDISFIKKGKSDPYAEIQVGSQFFKTRTIDNNLNPTWNEFFEAVVDQADGQKLRIELFDEDTASADEELGRLTIDLDDVRKRGTLDKWYPLEGCKHGDLHCNLHWMNLTTDIQDLEKQEWESEWMKSDKPIHPALLMVFIDNASDLPYPKAKLEPSPLIEVTLGKETQRTPVKVKTVNPLYQSKFMFFVKHPEGQELKIEARDDGTKRSLGEFILPLKALLAEPRMEYYQTTFPLTQGVRQSPIVVTIRLRAFRHGQQAADFHADHVTDILSPIFASKLGAKTTTRLAPSANGDVQVVEDTKTKDRMESAPNPELVLRYEGEKLKLGSVDSMQSDSQSIRTDRSFIDRFRGKAHRRSKDNDVVPACAGKLCMGLRYSFQTNHLVVLVDRIVELHSVDSHGSADPYVSVKLMTTDGTQKAKMKTPIVTNSLNPVYDSQFEFDVHYNDLHNYLLLFQVKDATNYGFFAKTPVLGQIEFRLVNYDKTQQLLNQWVNLDSVA</sequence>
<dbReference type="PROSITE" id="PS50004">
    <property type="entry name" value="C2"/>
    <property type="match status" value="3"/>
</dbReference>
<keyword evidence="13" id="KW-0446">Lipid-binding</keyword>
<dbReference type="SMART" id="SM00239">
    <property type="entry name" value="C2"/>
    <property type="match status" value="3"/>
</dbReference>
<evidence type="ECO:0000313" key="19">
    <source>
        <dbReference type="WBParaSite" id="PSAMB.scaffold1527size30438.g13560.t1"/>
    </source>
</evidence>
<protein>
    <submittedName>
        <fullName evidence="19">Uncharacterized protein</fullName>
    </submittedName>
</protein>
<dbReference type="InterPro" id="IPR037749">
    <property type="entry name" value="Ext_Synaptotagmin_C2B"/>
</dbReference>
<comment type="subcellular location">
    <subcellularLocation>
        <location evidence="1">Cell membrane</location>
        <topology evidence="1">Peripheral membrane protein</topology>
    </subcellularLocation>
    <subcellularLocation>
        <location evidence="2">Endoplasmic reticulum membrane</location>
        <topology evidence="2">Multi-pass membrane protein</topology>
    </subcellularLocation>
</comment>
<feature type="domain" description="C2" evidence="16">
    <location>
        <begin position="656"/>
        <end position="782"/>
    </location>
</feature>
<dbReference type="InterPro" id="IPR039010">
    <property type="entry name" value="Synaptotagmin_SMP"/>
</dbReference>
<dbReference type="GO" id="GO:0005544">
    <property type="term" value="F:calcium-dependent phospholipid binding"/>
    <property type="evidence" value="ECO:0007669"/>
    <property type="project" value="TreeGrafter"/>
</dbReference>
<keyword evidence="5" id="KW-1003">Cell membrane</keyword>
<evidence type="ECO:0000256" key="9">
    <source>
        <dbReference type="ARBA" id="ARBA00022824"/>
    </source>
</evidence>
<feature type="domain" description="C2" evidence="16">
    <location>
        <begin position="260"/>
        <end position="379"/>
    </location>
</feature>
<dbReference type="CDD" id="cd21670">
    <property type="entry name" value="SMP_ESyt"/>
    <property type="match status" value="1"/>
</dbReference>
<dbReference type="Proteomes" id="UP000887566">
    <property type="component" value="Unplaced"/>
</dbReference>
<evidence type="ECO:0000259" key="17">
    <source>
        <dbReference type="PROSITE" id="PS51847"/>
    </source>
</evidence>
<evidence type="ECO:0000256" key="15">
    <source>
        <dbReference type="SAM" id="Phobius"/>
    </source>
</evidence>
<evidence type="ECO:0000256" key="4">
    <source>
        <dbReference type="ARBA" id="ARBA00022448"/>
    </source>
</evidence>
<dbReference type="InterPro" id="IPR037733">
    <property type="entry name" value="Ext_Synaptotagmin_C2A"/>
</dbReference>
<keyword evidence="10" id="KW-0106">Calcium</keyword>
<feature type="domain" description="SMP-LTD" evidence="17">
    <location>
        <begin position="83"/>
        <end position="261"/>
    </location>
</feature>
<evidence type="ECO:0000256" key="7">
    <source>
        <dbReference type="ARBA" id="ARBA00022723"/>
    </source>
</evidence>
<evidence type="ECO:0000256" key="11">
    <source>
        <dbReference type="ARBA" id="ARBA00022989"/>
    </source>
</evidence>
<dbReference type="WBParaSite" id="PSAMB.scaffold1527size30438.g13560.t1">
    <property type="protein sequence ID" value="PSAMB.scaffold1527size30438.g13560.t1"/>
    <property type="gene ID" value="PSAMB.scaffold1527size30438.g13560"/>
</dbReference>
<dbReference type="CDD" id="cd04050">
    <property type="entry name" value="C2B_Synaptotagmin-like"/>
    <property type="match status" value="1"/>
</dbReference>
<dbReference type="GO" id="GO:0005789">
    <property type="term" value="C:endoplasmic reticulum membrane"/>
    <property type="evidence" value="ECO:0007669"/>
    <property type="project" value="UniProtKB-SubCell"/>
</dbReference>
<dbReference type="PANTHER" id="PTHR45761">
    <property type="entry name" value="EXTENDED SYNAPTOTAGMIN-LIKE PROTEIN 2, ISOFORM C"/>
    <property type="match status" value="1"/>
</dbReference>
<dbReference type="PANTHER" id="PTHR45761:SF1">
    <property type="entry name" value="EXTENDED SYNAPTOTAGMIN-LIKE PROTEIN 2, ISOFORM C"/>
    <property type="match status" value="1"/>
</dbReference>
<dbReference type="GO" id="GO:0035091">
    <property type="term" value="F:phosphatidylinositol binding"/>
    <property type="evidence" value="ECO:0007669"/>
    <property type="project" value="TreeGrafter"/>
</dbReference>
<keyword evidence="7" id="KW-0479">Metal-binding</keyword>
<comment type="similarity">
    <text evidence="3">Belongs to the extended synaptotagmin family.</text>
</comment>
<feature type="domain" description="C2" evidence="16">
    <location>
        <begin position="407"/>
        <end position="520"/>
    </location>
</feature>
<dbReference type="GO" id="GO:0006869">
    <property type="term" value="P:lipid transport"/>
    <property type="evidence" value="ECO:0007669"/>
    <property type="project" value="UniProtKB-KW"/>
</dbReference>
<dbReference type="GO" id="GO:0005509">
    <property type="term" value="F:calcium ion binding"/>
    <property type="evidence" value="ECO:0007669"/>
    <property type="project" value="TreeGrafter"/>
</dbReference>
<dbReference type="GO" id="GO:0061817">
    <property type="term" value="P:endoplasmic reticulum-plasma membrane tethering"/>
    <property type="evidence" value="ECO:0007669"/>
    <property type="project" value="InterPro"/>
</dbReference>
<keyword evidence="12" id="KW-0445">Lipid transport</keyword>
<proteinExistence type="inferred from homology"/>
<dbReference type="GO" id="GO:0031210">
    <property type="term" value="F:phosphatidylcholine binding"/>
    <property type="evidence" value="ECO:0007669"/>
    <property type="project" value="TreeGrafter"/>
</dbReference>
<dbReference type="CDD" id="cd08391">
    <property type="entry name" value="C2A_C2C_Synaptotagmin_like"/>
    <property type="match status" value="1"/>
</dbReference>
<dbReference type="Pfam" id="PF00168">
    <property type="entry name" value="C2"/>
    <property type="match status" value="3"/>
</dbReference>
<evidence type="ECO:0000259" key="16">
    <source>
        <dbReference type="PROSITE" id="PS50004"/>
    </source>
</evidence>
<keyword evidence="4" id="KW-0813">Transport</keyword>
<evidence type="ECO:0000256" key="3">
    <source>
        <dbReference type="ARBA" id="ARBA00005867"/>
    </source>
</evidence>
<feature type="transmembrane region" description="Helical" evidence="15">
    <location>
        <begin position="30"/>
        <end position="49"/>
    </location>
</feature>
<keyword evidence="8" id="KW-0677">Repeat</keyword>
<keyword evidence="11 15" id="KW-1133">Transmembrane helix</keyword>
<accession>A0A914V4A8</accession>
<evidence type="ECO:0000256" key="13">
    <source>
        <dbReference type="ARBA" id="ARBA00023121"/>
    </source>
</evidence>
<dbReference type="InterPro" id="IPR035892">
    <property type="entry name" value="C2_domain_sf"/>
</dbReference>
<reference evidence="19" key="1">
    <citation type="submission" date="2022-11" db="UniProtKB">
        <authorList>
            <consortium name="WormBaseParasite"/>
        </authorList>
    </citation>
    <scope>IDENTIFICATION</scope>
</reference>
<keyword evidence="6 15" id="KW-0812">Transmembrane</keyword>
<keyword evidence="18" id="KW-1185">Reference proteome</keyword>
<keyword evidence="14 15" id="KW-0472">Membrane</keyword>
<dbReference type="Pfam" id="PF17047">
    <property type="entry name" value="SMP_LBD"/>
    <property type="match status" value="1"/>
</dbReference>
<dbReference type="InterPro" id="IPR000008">
    <property type="entry name" value="C2_dom"/>
</dbReference>
<dbReference type="SUPFAM" id="SSF49562">
    <property type="entry name" value="C2 domain (Calcium/lipid-binding domain, CaLB)"/>
    <property type="match status" value="3"/>
</dbReference>
<evidence type="ECO:0000256" key="10">
    <source>
        <dbReference type="ARBA" id="ARBA00022837"/>
    </source>
</evidence>
<evidence type="ECO:0000256" key="12">
    <source>
        <dbReference type="ARBA" id="ARBA00023055"/>
    </source>
</evidence>
<dbReference type="Gene3D" id="2.60.40.150">
    <property type="entry name" value="C2 domain"/>
    <property type="match status" value="3"/>
</dbReference>
<organism evidence="18 19">
    <name type="scientific">Plectus sambesii</name>
    <dbReference type="NCBI Taxonomy" id="2011161"/>
    <lineage>
        <taxon>Eukaryota</taxon>
        <taxon>Metazoa</taxon>
        <taxon>Ecdysozoa</taxon>
        <taxon>Nematoda</taxon>
        <taxon>Chromadorea</taxon>
        <taxon>Plectida</taxon>
        <taxon>Plectina</taxon>
        <taxon>Plectoidea</taxon>
        <taxon>Plectidae</taxon>
        <taxon>Plectus</taxon>
    </lineage>
</organism>
<evidence type="ECO:0000256" key="14">
    <source>
        <dbReference type="ARBA" id="ARBA00023136"/>
    </source>
</evidence>